<name>A0A0E3K3K1_CLOSL</name>
<dbReference type="GO" id="GO:0005829">
    <property type="term" value="C:cytosol"/>
    <property type="evidence" value="ECO:0007669"/>
    <property type="project" value="TreeGrafter"/>
</dbReference>
<feature type="modified residue" description="O-(pantetheine 4'-phosphoryl)serine" evidence="4">
    <location>
        <position position="34"/>
    </location>
</feature>
<dbReference type="KEGG" id="csq:CSCA_4168"/>
<proteinExistence type="inferred from homology"/>
<dbReference type="InterPro" id="IPR036736">
    <property type="entry name" value="ACP-like_sf"/>
</dbReference>
<comment type="function">
    <text evidence="4">Carrier of the growing fatty acid chain in fatty acid biosynthesis.</text>
</comment>
<keyword evidence="4" id="KW-0276">Fatty acid metabolism</keyword>
<reference evidence="6 7" key="1">
    <citation type="journal article" date="2015" name="J. Biotechnol.">
        <title>Complete genome sequence of a malodorant-producing acetogen, Clostridium scatologenes ATCC 25775(T).</title>
        <authorList>
            <person name="Zhu Z."/>
            <person name="Guo T."/>
            <person name="Zheng H."/>
            <person name="Song T."/>
            <person name="Ouyang P."/>
            <person name="Xie J."/>
        </authorList>
    </citation>
    <scope>NUCLEOTIDE SEQUENCE [LARGE SCALE GENOMIC DNA]</scope>
    <source>
        <strain evidence="6 7">ATCC 25775</strain>
    </source>
</reference>
<dbReference type="STRING" id="1548.CSCA_4168"/>
<dbReference type="NCBIfam" id="NF002150">
    <property type="entry name" value="PRK00982.1-4"/>
    <property type="match status" value="1"/>
</dbReference>
<dbReference type="SUPFAM" id="SSF47336">
    <property type="entry name" value="ACP-like"/>
    <property type="match status" value="1"/>
</dbReference>
<dbReference type="Pfam" id="PF00550">
    <property type="entry name" value="PP-binding"/>
    <property type="match status" value="1"/>
</dbReference>
<dbReference type="PANTHER" id="PTHR20863">
    <property type="entry name" value="ACYL CARRIER PROTEIN"/>
    <property type="match status" value="1"/>
</dbReference>
<evidence type="ECO:0000256" key="2">
    <source>
        <dbReference type="ARBA" id="ARBA00022490"/>
    </source>
</evidence>
<keyword evidence="1 4" id="KW-0596">Phosphopantetheine</keyword>
<dbReference type="Gene3D" id="1.10.1200.10">
    <property type="entry name" value="ACP-like"/>
    <property type="match status" value="1"/>
</dbReference>
<evidence type="ECO:0000313" key="7">
    <source>
        <dbReference type="Proteomes" id="UP000033115"/>
    </source>
</evidence>
<dbReference type="GO" id="GO:0016020">
    <property type="term" value="C:membrane"/>
    <property type="evidence" value="ECO:0007669"/>
    <property type="project" value="GOC"/>
</dbReference>
<evidence type="ECO:0000259" key="5">
    <source>
        <dbReference type="PROSITE" id="PS50075"/>
    </source>
</evidence>
<accession>A0A0E3K3K1</accession>
<keyword evidence="4" id="KW-0443">Lipid metabolism</keyword>
<keyword evidence="4" id="KW-0275">Fatty acid biosynthesis</keyword>
<comment type="subcellular location">
    <subcellularLocation>
        <location evidence="4">Cytoplasm</location>
    </subcellularLocation>
</comment>
<dbReference type="Proteomes" id="UP000033115">
    <property type="component" value="Chromosome"/>
</dbReference>
<comment type="pathway">
    <text evidence="4">Lipid metabolism; fatty acid biosynthesis.</text>
</comment>
<dbReference type="HAMAP" id="MF_01217">
    <property type="entry name" value="Acyl_carrier"/>
    <property type="match status" value="1"/>
</dbReference>
<feature type="domain" description="Carrier" evidence="5">
    <location>
        <begin position="1"/>
        <end position="81"/>
    </location>
</feature>
<keyword evidence="7" id="KW-1185">Reference proteome</keyword>
<dbReference type="InterPro" id="IPR009081">
    <property type="entry name" value="PP-bd_ACP"/>
</dbReference>
<protein>
    <recommendedName>
        <fullName evidence="4">Acyl carrier protein</fullName>
        <shortName evidence="4">ACP</shortName>
    </recommendedName>
</protein>
<dbReference type="GO" id="GO:0009245">
    <property type="term" value="P:lipid A biosynthetic process"/>
    <property type="evidence" value="ECO:0007669"/>
    <property type="project" value="TreeGrafter"/>
</dbReference>
<evidence type="ECO:0000256" key="4">
    <source>
        <dbReference type="HAMAP-Rule" id="MF_01217"/>
    </source>
</evidence>
<evidence type="ECO:0000313" key="6">
    <source>
        <dbReference type="EMBL" id="AKA71293.1"/>
    </source>
</evidence>
<keyword evidence="2 4" id="KW-0963">Cytoplasm</keyword>
<dbReference type="GO" id="GO:0000036">
    <property type="term" value="F:acyl carrier activity"/>
    <property type="evidence" value="ECO:0007669"/>
    <property type="project" value="UniProtKB-UniRule"/>
</dbReference>
<evidence type="ECO:0000256" key="3">
    <source>
        <dbReference type="ARBA" id="ARBA00022553"/>
    </source>
</evidence>
<comment type="similarity">
    <text evidence="4">Belongs to the acyl carrier protein (ACP) family.</text>
</comment>
<keyword evidence="3 4" id="KW-0597">Phosphoprotein</keyword>
<dbReference type="PANTHER" id="PTHR20863:SF62">
    <property type="entry name" value="ACYL CARRIER PROTEIN"/>
    <property type="match status" value="1"/>
</dbReference>
<gene>
    <name evidence="4" type="primary">acpP</name>
    <name evidence="6" type="ORF">CSCA_4168</name>
</gene>
<keyword evidence="4" id="KW-0444">Lipid biosynthesis</keyword>
<dbReference type="InterPro" id="IPR003231">
    <property type="entry name" value="ACP"/>
</dbReference>
<dbReference type="HOGENOM" id="CLU_108696_5_0_9"/>
<dbReference type="RefSeq" id="WP_029161083.1">
    <property type="nucleotide sequence ID" value="NZ_CP009933.1"/>
</dbReference>
<dbReference type="EMBL" id="CP009933">
    <property type="protein sequence ID" value="AKA71293.1"/>
    <property type="molecule type" value="Genomic_DNA"/>
</dbReference>
<dbReference type="AlphaFoldDB" id="A0A0E3K3K1"/>
<dbReference type="GO" id="GO:0000035">
    <property type="term" value="F:acyl binding"/>
    <property type="evidence" value="ECO:0007669"/>
    <property type="project" value="TreeGrafter"/>
</dbReference>
<dbReference type="UniPathway" id="UPA00094"/>
<comment type="PTM">
    <text evidence="4">4'-phosphopantetheine is transferred from CoA to a specific serine of apo-ACP by AcpS. This modification is essential for activity because fatty acids are bound in thioester linkage to the sulfhydryl of the prosthetic group.</text>
</comment>
<dbReference type="PROSITE" id="PS50075">
    <property type="entry name" value="CARRIER"/>
    <property type="match status" value="1"/>
</dbReference>
<sequence length="81" mass="9515">MVFDKIKKIIQEQLGIHQDKITMDTSFEELGVDSLEFFQIIIEIEEQFEVQIEDTEAITTVSEAVRFVEEKQKECNAIKNY</sequence>
<evidence type="ECO:0000256" key="1">
    <source>
        <dbReference type="ARBA" id="ARBA00022450"/>
    </source>
</evidence>
<organism evidence="6 7">
    <name type="scientific">Clostridium scatologenes</name>
    <dbReference type="NCBI Taxonomy" id="1548"/>
    <lineage>
        <taxon>Bacteria</taxon>
        <taxon>Bacillati</taxon>
        <taxon>Bacillota</taxon>
        <taxon>Clostridia</taxon>
        <taxon>Eubacteriales</taxon>
        <taxon>Clostridiaceae</taxon>
        <taxon>Clostridium</taxon>
    </lineage>
</organism>